<dbReference type="AlphaFoldDB" id="A0A6G8IGQ2"/>
<evidence type="ECO:0000313" key="1">
    <source>
        <dbReference type="EMBL" id="QIM52299.1"/>
    </source>
</evidence>
<dbReference type="EMBL" id="CP049989">
    <property type="protein sequence ID" value="QIM52299.1"/>
    <property type="molecule type" value="Genomic_DNA"/>
</dbReference>
<dbReference type="Gene3D" id="3.40.50.1240">
    <property type="entry name" value="Phosphoglycerate mutase-like"/>
    <property type="match status" value="1"/>
</dbReference>
<keyword evidence="1" id="KW-0418">Kinase</keyword>
<dbReference type="InterPro" id="IPR029033">
    <property type="entry name" value="His_PPase_superfam"/>
</dbReference>
<sequence length="184" mass="20006">MKLWLIRHAAVALPDGLCYGITDAPARADATLTAAQAAAARLPRFVPLWVSGLMRAQQLAAVLQRERPDLGAARVDKRLNEMDFGRWEMQPWAAVPQAAFDAWTGDFAQHRFGGEECTQQVIDRVAALILELHAAGVQEAAWVTHAGVIRAALYLKAHGPRRIASAAEWPREAPAPGGLLELGF</sequence>
<accession>A0A6G8IGQ2</accession>
<dbReference type="RefSeq" id="WP_166226901.1">
    <property type="nucleotide sequence ID" value="NZ_CP049989.1"/>
</dbReference>
<reference evidence="1 2" key="1">
    <citation type="submission" date="2020-03" db="EMBL/GenBank/DDBJ databases">
        <title>Hydrogenophaga sp. nov. isolated from cyanobacterial mat.</title>
        <authorList>
            <person name="Thorat V."/>
            <person name="Kirdat K."/>
            <person name="Tiwarekar B."/>
            <person name="Costa E.D."/>
            <person name="Yadav A."/>
        </authorList>
    </citation>
    <scope>NUCLEOTIDE SEQUENCE [LARGE SCALE GENOMIC DNA]</scope>
    <source>
        <strain evidence="1 2">BA0156</strain>
    </source>
</reference>
<keyword evidence="2" id="KW-1185">Reference proteome</keyword>
<dbReference type="KEGG" id="hcz:G9Q37_09170"/>
<name>A0A6G8IGQ2_9BURK</name>
<dbReference type="Pfam" id="PF00300">
    <property type="entry name" value="His_Phos_1"/>
    <property type="match status" value="1"/>
</dbReference>
<gene>
    <name evidence="1" type="ORF">G9Q37_09170</name>
</gene>
<dbReference type="SUPFAM" id="SSF53254">
    <property type="entry name" value="Phosphoglycerate mutase-like"/>
    <property type="match status" value="1"/>
</dbReference>
<protein>
    <submittedName>
        <fullName evidence="1">Phosphoglycerate kinase</fullName>
    </submittedName>
</protein>
<evidence type="ECO:0000313" key="2">
    <source>
        <dbReference type="Proteomes" id="UP000503162"/>
    </source>
</evidence>
<organism evidence="1 2">
    <name type="scientific">Hydrogenophaga crocea</name>
    <dbReference type="NCBI Taxonomy" id="2716225"/>
    <lineage>
        <taxon>Bacteria</taxon>
        <taxon>Pseudomonadati</taxon>
        <taxon>Pseudomonadota</taxon>
        <taxon>Betaproteobacteria</taxon>
        <taxon>Burkholderiales</taxon>
        <taxon>Comamonadaceae</taxon>
        <taxon>Hydrogenophaga</taxon>
    </lineage>
</organism>
<dbReference type="Proteomes" id="UP000503162">
    <property type="component" value="Chromosome"/>
</dbReference>
<dbReference type="SMART" id="SM00855">
    <property type="entry name" value="PGAM"/>
    <property type="match status" value="1"/>
</dbReference>
<dbReference type="GO" id="GO:0016301">
    <property type="term" value="F:kinase activity"/>
    <property type="evidence" value="ECO:0007669"/>
    <property type="project" value="UniProtKB-KW"/>
</dbReference>
<keyword evidence="1" id="KW-0808">Transferase</keyword>
<proteinExistence type="predicted"/>
<dbReference type="InterPro" id="IPR013078">
    <property type="entry name" value="His_Pase_superF_clade-1"/>
</dbReference>